<keyword evidence="1" id="KW-0479">Metal-binding</keyword>
<dbReference type="GO" id="GO:0008270">
    <property type="term" value="F:zinc ion binding"/>
    <property type="evidence" value="ECO:0007669"/>
    <property type="project" value="UniProtKB-KW"/>
</dbReference>
<accession>A0A166WE01</accession>
<dbReference type="AlphaFoldDB" id="A0A166WE01"/>
<dbReference type="Pfam" id="PF01753">
    <property type="entry name" value="zf-MYND"/>
    <property type="match status" value="1"/>
</dbReference>
<keyword evidence="2 4" id="KW-0863">Zinc-finger</keyword>
<evidence type="ECO:0000256" key="4">
    <source>
        <dbReference type="PROSITE-ProRule" id="PRU00134"/>
    </source>
</evidence>
<dbReference type="OrthoDB" id="2738407at2759"/>
<sequence>MCANCKIARYCNRECQREDWRNHEPVCTLTTNSQKVHAEIDGERSAEMMSIPMENVNPLLRDFVVSYRALIIIAMFSAFGYTSPHTAHSSGGSKCFCEARQERKVLHITLQAVPKLSRATKGRAAFIVKNAESLTVDALREASRNTAHPMYDHSNIQRLQSFDRHVEQYRNLQGATARHSMCFIKLNFHNGVGRSIFLKDFYYSDDPSRDYSSHWNPDNWLQYLKQEVARGKGWEPRGD</sequence>
<keyword evidence="7" id="KW-1185">Reference proteome</keyword>
<evidence type="ECO:0000256" key="3">
    <source>
        <dbReference type="ARBA" id="ARBA00022833"/>
    </source>
</evidence>
<organism evidence="6 7">
    <name type="scientific">Athelia psychrophila</name>
    <dbReference type="NCBI Taxonomy" id="1759441"/>
    <lineage>
        <taxon>Eukaryota</taxon>
        <taxon>Fungi</taxon>
        <taxon>Dikarya</taxon>
        <taxon>Basidiomycota</taxon>
        <taxon>Agaricomycotina</taxon>
        <taxon>Agaricomycetes</taxon>
        <taxon>Agaricomycetidae</taxon>
        <taxon>Atheliales</taxon>
        <taxon>Atheliaceae</taxon>
        <taxon>Athelia</taxon>
    </lineage>
</organism>
<evidence type="ECO:0000313" key="7">
    <source>
        <dbReference type="Proteomes" id="UP000076532"/>
    </source>
</evidence>
<dbReference type="Proteomes" id="UP000076532">
    <property type="component" value="Unassembled WGS sequence"/>
</dbReference>
<evidence type="ECO:0000259" key="5">
    <source>
        <dbReference type="PROSITE" id="PS50865"/>
    </source>
</evidence>
<evidence type="ECO:0000256" key="2">
    <source>
        <dbReference type="ARBA" id="ARBA00022771"/>
    </source>
</evidence>
<reference evidence="6 7" key="1">
    <citation type="journal article" date="2016" name="Mol. Biol. Evol.">
        <title>Comparative Genomics of Early-Diverging Mushroom-Forming Fungi Provides Insights into the Origins of Lignocellulose Decay Capabilities.</title>
        <authorList>
            <person name="Nagy L.G."/>
            <person name="Riley R."/>
            <person name="Tritt A."/>
            <person name="Adam C."/>
            <person name="Daum C."/>
            <person name="Floudas D."/>
            <person name="Sun H."/>
            <person name="Yadav J.S."/>
            <person name="Pangilinan J."/>
            <person name="Larsson K.H."/>
            <person name="Matsuura K."/>
            <person name="Barry K."/>
            <person name="Labutti K."/>
            <person name="Kuo R."/>
            <person name="Ohm R.A."/>
            <person name="Bhattacharya S.S."/>
            <person name="Shirouzu T."/>
            <person name="Yoshinaga Y."/>
            <person name="Martin F.M."/>
            <person name="Grigoriev I.V."/>
            <person name="Hibbett D.S."/>
        </authorList>
    </citation>
    <scope>NUCLEOTIDE SEQUENCE [LARGE SCALE GENOMIC DNA]</scope>
    <source>
        <strain evidence="6 7">CBS 109695</strain>
    </source>
</reference>
<dbReference type="EMBL" id="KV417482">
    <property type="protein sequence ID" value="KZP33663.1"/>
    <property type="molecule type" value="Genomic_DNA"/>
</dbReference>
<dbReference type="Gene3D" id="6.10.140.2220">
    <property type="match status" value="1"/>
</dbReference>
<gene>
    <name evidence="6" type="ORF">FIBSPDRAFT_1036183</name>
</gene>
<evidence type="ECO:0000313" key="6">
    <source>
        <dbReference type="EMBL" id="KZP33663.1"/>
    </source>
</evidence>
<dbReference type="InterPro" id="IPR002893">
    <property type="entry name" value="Znf_MYND"/>
</dbReference>
<dbReference type="PROSITE" id="PS50865">
    <property type="entry name" value="ZF_MYND_2"/>
    <property type="match status" value="1"/>
</dbReference>
<dbReference type="SUPFAM" id="SSF144232">
    <property type="entry name" value="HIT/MYND zinc finger-like"/>
    <property type="match status" value="1"/>
</dbReference>
<proteinExistence type="predicted"/>
<feature type="domain" description="MYND-type" evidence="5">
    <location>
        <begin position="1"/>
        <end position="27"/>
    </location>
</feature>
<keyword evidence="3" id="KW-0862">Zinc</keyword>
<protein>
    <recommendedName>
        <fullName evidence="5">MYND-type domain-containing protein</fullName>
    </recommendedName>
</protein>
<name>A0A166WE01_9AGAM</name>
<evidence type="ECO:0000256" key="1">
    <source>
        <dbReference type="ARBA" id="ARBA00022723"/>
    </source>
</evidence>